<dbReference type="STRING" id="5627.A0A1C7MD18"/>
<sequence>MTAQQMNLNLDSVHVLVTGASGGIGLSTTRLFLGQGANVTAHYNTNDTTLAPLLAEYGPTRVRAAQASLEREDDVARLFEHADSFGFDAVQVLVVNHGYYPPEHAPLAHMSLAQWEATFATNVTSSFLVVRAYLQRLERASEEEKARAAIVLIGSTAGKYGEAGHADYAATKSAMMYGLTLSLKNEIVKIAPKGRVNCVAPGWTKTPVAAEALQNPDFVYRVLARHVSTICGRLHPYPPTSEDVANQVVILSSSAVSGHVTGQILMVEGGMEGRLLNMPGDLA</sequence>
<dbReference type="EMBL" id="LUGG01000005">
    <property type="protein sequence ID" value="OBZ74805.1"/>
    <property type="molecule type" value="Genomic_DNA"/>
</dbReference>
<gene>
    <name evidence="3" type="primary">nodG</name>
    <name evidence="3" type="ORF">A0H81_05200</name>
</gene>
<comment type="caution">
    <text evidence="3">The sequence shown here is derived from an EMBL/GenBank/DDBJ whole genome shotgun (WGS) entry which is preliminary data.</text>
</comment>
<dbReference type="OrthoDB" id="10253736at2759"/>
<dbReference type="GO" id="GO:0016491">
    <property type="term" value="F:oxidoreductase activity"/>
    <property type="evidence" value="ECO:0007669"/>
    <property type="project" value="UniProtKB-KW"/>
</dbReference>
<evidence type="ECO:0000313" key="4">
    <source>
        <dbReference type="Proteomes" id="UP000092993"/>
    </source>
</evidence>
<evidence type="ECO:0000256" key="2">
    <source>
        <dbReference type="ARBA" id="ARBA00023002"/>
    </source>
</evidence>
<dbReference type="CDD" id="cd05233">
    <property type="entry name" value="SDR_c"/>
    <property type="match status" value="1"/>
</dbReference>
<dbReference type="AlphaFoldDB" id="A0A1C7MD18"/>
<dbReference type="Gene3D" id="3.40.50.720">
    <property type="entry name" value="NAD(P)-binding Rossmann-like Domain"/>
    <property type="match status" value="1"/>
</dbReference>
<dbReference type="InterPro" id="IPR036291">
    <property type="entry name" value="NAD(P)-bd_dom_sf"/>
</dbReference>
<evidence type="ECO:0000313" key="3">
    <source>
        <dbReference type="EMBL" id="OBZ74805.1"/>
    </source>
</evidence>
<dbReference type="PANTHER" id="PTHR24321">
    <property type="entry name" value="DEHYDROGENASES, SHORT CHAIN"/>
    <property type="match status" value="1"/>
</dbReference>
<evidence type="ECO:0000256" key="1">
    <source>
        <dbReference type="ARBA" id="ARBA00006484"/>
    </source>
</evidence>
<protein>
    <submittedName>
        <fullName evidence="3">Nodulation protein G</fullName>
    </submittedName>
</protein>
<comment type="similarity">
    <text evidence="1">Belongs to the short-chain dehydrogenases/reductases (SDR) family.</text>
</comment>
<name>A0A1C7MD18_GRIFR</name>
<keyword evidence="2" id="KW-0560">Oxidoreductase</keyword>
<dbReference type="PRINTS" id="PR00081">
    <property type="entry name" value="GDHRDH"/>
</dbReference>
<dbReference type="SUPFAM" id="SSF51735">
    <property type="entry name" value="NAD(P)-binding Rossmann-fold domains"/>
    <property type="match status" value="1"/>
</dbReference>
<dbReference type="Proteomes" id="UP000092993">
    <property type="component" value="Unassembled WGS sequence"/>
</dbReference>
<dbReference type="Pfam" id="PF00106">
    <property type="entry name" value="adh_short"/>
    <property type="match status" value="1"/>
</dbReference>
<dbReference type="OMA" id="DEPIWEM"/>
<accession>A0A1C7MD18</accession>
<keyword evidence="4" id="KW-1185">Reference proteome</keyword>
<organism evidence="3 4">
    <name type="scientific">Grifola frondosa</name>
    <name type="common">Maitake</name>
    <name type="synonym">Polyporus frondosus</name>
    <dbReference type="NCBI Taxonomy" id="5627"/>
    <lineage>
        <taxon>Eukaryota</taxon>
        <taxon>Fungi</taxon>
        <taxon>Dikarya</taxon>
        <taxon>Basidiomycota</taxon>
        <taxon>Agaricomycotina</taxon>
        <taxon>Agaricomycetes</taxon>
        <taxon>Polyporales</taxon>
        <taxon>Grifolaceae</taxon>
        <taxon>Grifola</taxon>
    </lineage>
</organism>
<reference evidence="3 4" key="1">
    <citation type="submission" date="2016-03" db="EMBL/GenBank/DDBJ databases">
        <title>Whole genome sequencing of Grifola frondosa 9006-11.</title>
        <authorList>
            <person name="Min B."/>
            <person name="Park H."/>
            <person name="Kim J.-G."/>
            <person name="Cho H."/>
            <person name="Oh Y.-L."/>
            <person name="Kong W.-S."/>
            <person name="Choi I.-G."/>
        </authorList>
    </citation>
    <scope>NUCLEOTIDE SEQUENCE [LARGE SCALE GENOMIC DNA]</scope>
    <source>
        <strain evidence="3 4">9006-11</strain>
    </source>
</reference>
<dbReference type="InterPro" id="IPR002347">
    <property type="entry name" value="SDR_fam"/>
</dbReference>
<dbReference type="PANTHER" id="PTHR24321:SF8">
    <property type="entry name" value="ESTRADIOL 17-BETA-DEHYDROGENASE 8-RELATED"/>
    <property type="match status" value="1"/>
</dbReference>
<proteinExistence type="inferred from homology"/>